<dbReference type="AlphaFoldDB" id="A0AAV7SIZ6"/>
<comment type="caution">
    <text evidence="1">The sequence shown here is derived from an EMBL/GenBank/DDBJ whole genome shotgun (WGS) entry which is preliminary data.</text>
</comment>
<protein>
    <submittedName>
        <fullName evidence="1">Uncharacterized protein</fullName>
    </submittedName>
</protein>
<evidence type="ECO:0000313" key="1">
    <source>
        <dbReference type="EMBL" id="KAJ1164067.1"/>
    </source>
</evidence>
<dbReference type="Proteomes" id="UP001066276">
    <property type="component" value="Chromosome 4_2"/>
</dbReference>
<sequence length="202" mass="22444">MHIFKNLEVEARKISRRKKVPDWSKDGGDKFYSLSEDSEAASSGCNQSATGGSQSTKALKGDYLGTRLTGSGKVPTPDSLPNVDGSADCQVPIISATSTDSKMLQIIYDSIKELQTETRAESRRARIATKRLQGAVHKVAKSSTEIEEKRNIMEDRTTPVGTDVEALKEHLESYGGQLTDIMWKLEDQENRQWRNNLHFLGI</sequence>
<dbReference type="EMBL" id="JANPWB010000008">
    <property type="protein sequence ID" value="KAJ1164067.1"/>
    <property type="molecule type" value="Genomic_DNA"/>
</dbReference>
<proteinExistence type="predicted"/>
<gene>
    <name evidence="1" type="ORF">NDU88_004514</name>
</gene>
<accession>A0AAV7SIZ6</accession>
<keyword evidence="2" id="KW-1185">Reference proteome</keyword>
<organism evidence="1 2">
    <name type="scientific">Pleurodeles waltl</name>
    <name type="common">Iberian ribbed newt</name>
    <dbReference type="NCBI Taxonomy" id="8319"/>
    <lineage>
        <taxon>Eukaryota</taxon>
        <taxon>Metazoa</taxon>
        <taxon>Chordata</taxon>
        <taxon>Craniata</taxon>
        <taxon>Vertebrata</taxon>
        <taxon>Euteleostomi</taxon>
        <taxon>Amphibia</taxon>
        <taxon>Batrachia</taxon>
        <taxon>Caudata</taxon>
        <taxon>Salamandroidea</taxon>
        <taxon>Salamandridae</taxon>
        <taxon>Pleurodelinae</taxon>
        <taxon>Pleurodeles</taxon>
    </lineage>
</organism>
<evidence type="ECO:0000313" key="2">
    <source>
        <dbReference type="Proteomes" id="UP001066276"/>
    </source>
</evidence>
<reference evidence="1" key="1">
    <citation type="journal article" date="2022" name="bioRxiv">
        <title>Sequencing and chromosome-scale assembly of the giantPleurodeles waltlgenome.</title>
        <authorList>
            <person name="Brown T."/>
            <person name="Elewa A."/>
            <person name="Iarovenko S."/>
            <person name="Subramanian E."/>
            <person name="Araus A.J."/>
            <person name="Petzold A."/>
            <person name="Susuki M."/>
            <person name="Suzuki K.-i.T."/>
            <person name="Hayashi T."/>
            <person name="Toyoda A."/>
            <person name="Oliveira C."/>
            <person name="Osipova E."/>
            <person name="Leigh N.D."/>
            <person name="Simon A."/>
            <person name="Yun M.H."/>
        </authorList>
    </citation>
    <scope>NUCLEOTIDE SEQUENCE</scope>
    <source>
        <strain evidence="1">20211129_DDA</strain>
        <tissue evidence="1">Liver</tissue>
    </source>
</reference>
<name>A0AAV7SIZ6_PLEWA</name>